<dbReference type="InterPro" id="IPR011257">
    <property type="entry name" value="DNA_glycosylase"/>
</dbReference>
<comment type="similarity">
    <text evidence="12">Belongs to the SfsA family.</text>
</comment>
<evidence type="ECO:0000256" key="7">
    <source>
        <dbReference type="ARBA" id="ARBA00022801"/>
    </source>
</evidence>
<keyword evidence="10" id="KW-0234">DNA repair</keyword>
<evidence type="ECO:0000256" key="3">
    <source>
        <dbReference type="ARBA" id="ARBA00008343"/>
    </source>
</evidence>
<dbReference type="InterPro" id="IPR029119">
    <property type="entry name" value="MutY_C"/>
</dbReference>
<dbReference type="InterPro" id="IPR044298">
    <property type="entry name" value="MIG/MutY"/>
</dbReference>
<evidence type="ECO:0000256" key="4">
    <source>
        <dbReference type="ARBA" id="ARBA00022485"/>
    </source>
</evidence>
<sequence>MKYERIYEGTFLERPNRFIAYIDIDGKKETVHVKNTGRCAELLIPGTKVYVQKAENPERKTKWDLIAVLKKDRLINMDSQVPNAAAKEWIEGGGLFREPALIRREYTYGKSRIDLYVEAENKKILIEVKGVTLEEDGVVRFPDAPSDRAVKHVEELAGAVKEGYECYVLFVVQMEGVKFFTPNRDTHPAFCKALKEAEKAGVKVMAVDCHVEKDKIEVKGQVPVILEDPRLYEMRDSLISWYRENRRKLPWREDPTPYHVWISEIMLQQTRVEAVKPYYARFLKALPTVKDLAEAGEDTLLKLWEGLGYYNRVRNMQKAAQQIMMDFDGQFPDHYEAILSLKGIGSYTAGAISAFAYGLPKAAVDGNVLRVLSRILGSREDIMKTSVKKQMEEKLEKVIPPKEASDFGQGLIELGALICLPNGEPKCRECPLQKWCSAYREGLQSEIPVRRKPKERKKEKKTVFIFRDGEKAAIRKRPKKGLLAGLYELPNEKGHLSMEEAVAYSKKIGLTPVRVKALGEAKHIFSHVEWEMTGYFIWVDELEKSCREPMLFVRPEEVEKEYPIPSAFEKYVGYLNIRLGNDRYSEE</sequence>
<name>A0ABM8I7C7_9FIRM</name>
<dbReference type="NCBIfam" id="TIGR01084">
    <property type="entry name" value="mutY"/>
    <property type="match status" value="1"/>
</dbReference>
<dbReference type="EMBL" id="AP027742">
    <property type="protein sequence ID" value="BDZ76621.1"/>
    <property type="molecule type" value="Genomic_DNA"/>
</dbReference>
<comment type="catalytic activity">
    <reaction evidence="1">
        <text>Hydrolyzes free adenine bases from 7,8-dihydro-8-oxoguanine:adenine mismatched double-stranded DNA, leaving an apurinic site.</text>
        <dbReference type="EC" id="3.2.2.31"/>
    </reaction>
</comment>
<dbReference type="Gene3D" id="1.10.1670.10">
    <property type="entry name" value="Helix-hairpin-Helix base-excision DNA repair enzymes (C-terminal)"/>
    <property type="match status" value="1"/>
</dbReference>
<dbReference type="RefSeq" id="WP_316266270.1">
    <property type="nucleotide sequence ID" value="NZ_AP027742.1"/>
</dbReference>
<dbReference type="Proteomes" id="UP001305815">
    <property type="component" value="Chromosome"/>
</dbReference>
<dbReference type="InterPro" id="IPR005224">
    <property type="entry name" value="SfsA"/>
</dbReference>
<dbReference type="Pfam" id="PF17746">
    <property type="entry name" value="SfsA_N"/>
    <property type="match status" value="1"/>
</dbReference>
<dbReference type="CDD" id="cd00056">
    <property type="entry name" value="ENDO3c"/>
    <property type="match status" value="1"/>
</dbReference>
<dbReference type="PANTHER" id="PTHR42944">
    <property type="entry name" value="ADENINE DNA GLYCOSYLASE"/>
    <property type="match status" value="1"/>
</dbReference>
<dbReference type="InterPro" id="IPR023170">
    <property type="entry name" value="HhH_base_excis_C"/>
</dbReference>
<dbReference type="Pfam" id="PF03749">
    <property type="entry name" value="SfsA"/>
    <property type="match status" value="1"/>
</dbReference>
<evidence type="ECO:0000256" key="10">
    <source>
        <dbReference type="ARBA" id="ARBA00023204"/>
    </source>
</evidence>
<dbReference type="InterPro" id="IPR005760">
    <property type="entry name" value="A/G_AdeGlyc_MutY"/>
</dbReference>
<keyword evidence="9" id="KW-0411">Iron-sulfur</keyword>
<dbReference type="CDD" id="cd22359">
    <property type="entry name" value="SfsA-like_bacterial"/>
    <property type="match status" value="1"/>
</dbReference>
<dbReference type="NCBIfam" id="TIGR00230">
    <property type="entry name" value="sfsA"/>
    <property type="match status" value="1"/>
</dbReference>
<keyword evidence="5" id="KW-0479">Metal-binding</keyword>
<dbReference type="Gene3D" id="3.90.79.10">
    <property type="entry name" value="Nucleoside Triphosphate Pyrophosphohydrolase"/>
    <property type="match status" value="1"/>
</dbReference>
<dbReference type="InterPro" id="IPR040452">
    <property type="entry name" value="SfsA_C"/>
</dbReference>
<comment type="similarity">
    <text evidence="3">Belongs to the Nth/MutY family.</text>
</comment>
<organism evidence="14 15">
    <name type="scientific">Claveliimonas bilis</name>
    <dbReference type="NCBI Taxonomy" id="3028070"/>
    <lineage>
        <taxon>Bacteria</taxon>
        <taxon>Bacillati</taxon>
        <taxon>Bacillota</taxon>
        <taxon>Clostridia</taxon>
        <taxon>Lachnospirales</taxon>
        <taxon>Lachnospiraceae</taxon>
        <taxon>Claveliimonas</taxon>
    </lineage>
</organism>
<dbReference type="Pfam" id="PF14815">
    <property type="entry name" value="NUDIX_4"/>
    <property type="match status" value="1"/>
</dbReference>
<dbReference type="SMART" id="SM00478">
    <property type="entry name" value="ENDO3c"/>
    <property type="match status" value="1"/>
</dbReference>
<dbReference type="CDD" id="cd03431">
    <property type="entry name" value="NUDIX_DNA_Glycosylase_C-MutY"/>
    <property type="match status" value="1"/>
</dbReference>
<dbReference type="Gene3D" id="2.40.50.580">
    <property type="match status" value="1"/>
</dbReference>
<keyword evidence="6" id="KW-0227">DNA damage</keyword>
<dbReference type="Gene3D" id="3.40.1350.60">
    <property type="match status" value="1"/>
</dbReference>
<reference evidence="15" key="1">
    <citation type="journal article" date="2023" name="Int. J. Syst. Evol. Microbiol.">
        <title>Claveliimonas bilis gen. nov., sp. nov., deoxycholic acid-producing bacteria isolated from human faeces, and reclassification of Sellimonas monacensis Zenner et al. 2021 as Claveliimonas monacensis comb. nov.</title>
        <authorList>
            <person name="Hisatomi A."/>
            <person name="Kastawa N.W.E.P.G."/>
            <person name="Song I."/>
            <person name="Ohkuma M."/>
            <person name="Fukiya S."/>
            <person name="Sakamoto M."/>
        </authorList>
    </citation>
    <scope>NUCLEOTIDE SEQUENCE [LARGE SCALE GENOMIC DNA]</scope>
    <source>
        <strain evidence="15">12BBH14</strain>
    </source>
</reference>
<evidence type="ECO:0000256" key="8">
    <source>
        <dbReference type="ARBA" id="ARBA00023004"/>
    </source>
</evidence>
<dbReference type="PANTHER" id="PTHR42944:SF1">
    <property type="entry name" value="ADENINE DNA GLYCOSYLASE"/>
    <property type="match status" value="1"/>
</dbReference>
<evidence type="ECO:0000313" key="14">
    <source>
        <dbReference type="EMBL" id="BDZ76621.1"/>
    </source>
</evidence>
<protein>
    <recommendedName>
        <fullName evidence="12">Sugar fermentation stimulation protein homolog</fullName>
    </recommendedName>
</protein>
<keyword evidence="7" id="KW-0378">Hydrolase</keyword>
<evidence type="ECO:0000256" key="9">
    <source>
        <dbReference type="ARBA" id="ARBA00023014"/>
    </source>
</evidence>
<evidence type="ECO:0000256" key="2">
    <source>
        <dbReference type="ARBA" id="ARBA00001966"/>
    </source>
</evidence>
<gene>
    <name evidence="12" type="primary">sfsA</name>
    <name evidence="14" type="ORF">Lac1_08040</name>
</gene>
<dbReference type="InterPro" id="IPR041465">
    <property type="entry name" value="SfsA_N"/>
</dbReference>
<keyword evidence="15" id="KW-1185">Reference proteome</keyword>
<evidence type="ECO:0000256" key="12">
    <source>
        <dbReference type="HAMAP-Rule" id="MF_00095"/>
    </source>
</evidence>
<evidence type="ECO:0000313" key="15">
    <source>
        <dbReference type="Proteomes" id="UP001305815"/>
    </source>
</evidence>
<dbReference type="Pfam" id="PF00730">
    <property type="entry name" value="HhH-GPD"/>
    <property type="match status" value="1"/>
</dbReference>
<dbReference type="InterPro" id="IPR015797">
    <property type="entry name" value="NUDIX_hydrolase-like_dom_sf"/>
</dbReference>
<evidence type="ECO:0000259" key="13">
    <source>
        <dbReference type="SMART" id="SM00478"/>
    </source>
</evidence>
<dbReference type="InterPro" id="IPR003265">
    <property type="entry name" value="HhH-GPD_domain"/>
</dbReference>
<keyword evidence="11" id="KW-0326">Glycosidase</keyword>
<keyword evidence="8" id="KW-0408">Iron</keyword>
<dbReference type="SUPFAM" id="SSF55811">
    <property type="entry name" value="Nudix"/>
    <property type="match status" value="1"/>
</dbReference>
<evidence type="ECO:0000256" key="11">
    <source>
        <dbReference type="ARBA" id="ARBA00023295"/>
    </source>
</evidence>
<dbReference type="SUPFAM" id="SSF48150">
    <property type="entry name" value="DNA-glycosylase"/>
    <property type="match status" value="1"/>
</dbReference>
<evidence type="ECO:0000256" key="6">
    <source>
        <dbReference type="ARBA" id="ARBA00022763"/>
    </source>
</evidence>
<evidence type="ECO:0000256" key="1">
    <source>
        <dbReference type="ARBA" id="ARBA00000843"/>
    </source>
</evidence>
<dbReference type="HAMAP" id="MF_00095">
    <property type="entry name" value="SfsA"/>
    <property type="match status" value="1"/>
</dbReference>
<feature type="domain" description="HhH-GPD" evidence="13">
    <location>
        <begin position="266"/>
        <end position="417"/>
    </location>
</feature>
<proteinExistence type="inferred from homology"/>
<keyword evidence="4" id="KW-0004">4Fe-4S</keyword>
<dbReference type="Gene3D" id="1.10.340.30">
    <property type="entry name" value="Hypothetical protein, domain 2"/>
    <property type="match status" value="1"/>
</dbReference>
<evidence type="ECO:0000256" key="5">
    <source>
        <dbReference type="ARBA" id="ARBA00022723"/>
    </source>
</evidence>
<accession>A0ABM8I7C7</accession>
<comment type="cofactor">
    <cofactor evidence="2">
        <name>[4Fe-4S] cluster</name>
        <dbReference type="ChEBI" id="CHEBI:49883"/>
    </cofactor>
</comment>